<proteinExistence type="predicted"/>
<feature type="region of interest" description="Disordered" evidence="1">
    <location>
        <begin position="1"/>
        <end position="94"/>
    </location>
</feature>
<feature type="compositionally biased region" description="Gly residues" evidence="1">
    <location>
        <begin position="31"/>
        <end position="40"/>
    </location>
</feature>
<accession>A0A4D4KT84</accession>
<sequence>MTAQGARVSGDGVAGDGHLMHGQVLQEPDGQGAGRLGCGGRPRRTDADRGRPERGVPFQERQDGGAHGRTGRHHSVFGGEPRSSGHLMDGTGGTGTVGPYNGTAAGLAQVHRYRCCHTACLRSVGIRRIGRSRGRWLIGDRRGSRSSEYQKADLHMSITNLARFFP</sequence>
<name>A0A4D4KT84_STRVO</name>
<keyword evidence="3" id="KW-1185">Reference proteome</keyword>
<dbReference type="AlphaFoldDB" id="A0A4D4KT84"/>
<evidence type="ECO:0000313" key="2">
    <source>
        <dbReference type="EMBL" id="GDY50106.1"/>
    </source>
</evidence>
<feature type="compositionally biased region" description="Basic and acidic residues" evidence="1">
    <location>
        <begin position="43"/>
        <end position="66"/>
    </location>
</feature>
<dbReference type="Proteomes" id="UP000301309">
    <property type="component" value="Unassembled WGS sequence"/>
</dbReference>
<reference evidence="2 3" key="1">
    <citation type="journal article" date="2020" name="Int. J. Syst. Evol. Microbiol.">
        <title>Reclassification of Streptomyces castelarensis and Streptomyces sporoclivatus as later heterotypic synonyms of Streptomyces antimycoticus.</title>
        <authorList>
            <person name="Komaki H."/>
            <person name="Tamura T."/>
        </authorList>
    </citation>
    <scope>NUCLEOTIDE SEQUENCE [LARGE SCALE GENOMIC DNA]</scope>
    <source>
        <strain evidence="2 3">NBRC 13459</strain>
    </source>
</reference>
<dbReference type="EMBL" id="BJHW01000001">
    <property type="protein sequence ID" value="GDY50106.1"/>
    <property type="molecule type" value="Genomic_DNA"/>
</dbReference>
<organism evidence="2 3">
    <name type="scientific">Streptomyces violaceusniger</name>
    <dbReference type="NCBI Taxonomy" id="68280"/>
    <lineage>
        <taxon>Bacteria</taxon>
        <taxon>Bacillati</taxon>
        <taxon>Actinomycetota</taxon>
        <taxon>Actinomycetes</taxon>
        <taxon>Kitasatosporales</taxon>
        <taxon>Streptomycetaceae</taxon>
        <taxon>Streptomyces</taxon>
        <taxon>Streptomyces violaceusniger group</taxon>
    </lineage>
</organism>
<evidence type="ECO:0000256" key="1">
    <source>
        <dbReference type="SAM" id="MobiDB-lite"/>
    </source>
</evidence>
<comment type="caution">
    <text evidence="2">The sequence shown here is derived from an EMBL/GenBank/DDBJ whole genome shotgun (WGS) entry which is preliminary data.</text>
</comment>
<evidence type="ECO:0000313" key="3">
    <source>
        <dbReference type="Proteomes" id="UP000301309"/>
    </source>
</evidence>
<protein>
    <submittedName>
        <fullName evidence="2">Uncharacterized protein</fullName>
    </submittedName>
</protein>
<gene>
    <name evidence="2" type="ORF">SVIO_007290</name>
</gene>